<dbReference type="EMBL" id="JBJKTR010000005">
    <property type="protein sequence ID" value="KAL3368851.1"/>
    <property type="molecule type" value="Genomic_DNA"/>
</dbReference>
<proteinExistence type="predicted"/>
<dbReference type="Proteomes" id="UP001627284">
    <property type="component" value="Unassembled WGS sequence"/>
</dbReference>
<organism evidence="1 2">
    <name type="scientific">Solanum stoloniferum</name>
    <dbReference type="NCBI Taxonomy" id="62892"/>
    <lineage>
        <taxon>Eukaryota</taxon>
        <taxon>Viridiplantae</taxon>
        <taxon>Streptophyta</taxon>
        <taxon>Embryophyta</taxon>
        <taxon>Tracheophyta</taxon>
        <taxon>Spermatophyta</taxon>
        <taxon>Magnoliopsida</taxon>
        <taxon>eudicotyledons</taxon>
        <taxon>Gunneridae</taxon>
        <taxon>Pentapetalae</taxon>
        <taxon>asterids</taxon>
        <taxon>lamiids</taxon>
        <taxon>Solanales</taxon>
        <taxon>Solanaceae</taxon>
        <taxon>Solanoideae</taxon>
        <taxon>Solaneae</taxon>
        <taxon>Solanum</taxon>
    </lineage>
</organism>
<protein>
    <submittedName>
        <fullName evidence="1">Uncharacterized protein</fullName>
    </submittedName>
</protein>
<reference evidence="1 2" key="1">
    <citation type="submission" date="2024-05" db="EMBL/GenBank/DDBJ databases">
        <title>De novo assembly of an allotetraploid wild potato.</title>
        <authorList>
            <person name="Hosaka A.J."/>
        </authorList>
    </citation>
    <scope>NUCLEOTIDE SEQUENCE [LARGE SCALE GENOMIC DNA]</scope>
    <source>
        <tissue evidence="1">Young leaves</tissue>
    </source>
</reference>
<evidence type="ECO:0000313" key="2">
    <source>
        <dbReference type="Proteomes" id="UP001627284"/>
    </source>
</evidence>
<sequence length="179" mass="20686">MPETRVLVADIKAFPYIYRTFQFHQFDWIDNEPGDYTYHLTREFYSSYAATLMNFVADTETTKRGQRDIAITWGPLNSIIVRGKSVDISEATINRTPNTLHRLQLSFSRENIMKSLVTLLWTFRVLTRRCCADCKTNCHRWGECNLGHHDADTDSKNFVIISSQGMVGSCACPIETYRK</sequence>
<keyword evidence="2" id="KW-1185">Reference proteome</keyword>
<accession>A0ABD2UL12</accession>
<gene>
    <name evidence="1" type="ORF">AABB24_009587</name>
</gene>
<evidence type="ECO:0000313" key="1">
    <source>
        <dbReference type="EMBL" id="KAL3368851.1"/>
    </source>
</evidence>
<dbReference type="AlphaFoldDB" id="A0ABD2UL12"/>
<name>A0ABD2UL12_9SOLN</name>
<comment type="caution">
    <text evidence="1">The sequence shown here is derived from an EMBL/GenBank/DDBJ whole genome shotgun (WGS) entry which is preliminary data.</text>
</comment>